<dbReference type="AlphaFoldDB" id="A0A7T0FZM8"/>
<dbReference type="GO" id="GO:0003700">
    <property type="term" value="F:DNA-binding transcription factor activity"/>
    <property type="evidence" value="ECO:0007669"/>
    <property type="project" value="TreeGrafter"/>
</dbReference>
<feature type="region of interest" description="Disordered" evidence="1">
    <location>
        <begin position="131"/>
        <end position="152"/>
    </location>
</feature>
<dbReference type="PANTHER" id="PTHR24567">
    <property type="entry name" value="CRP FAMILY TRANSCRIPTIONAL REGULATORY PROTEIN"/>
    <property type="match status" value="1"/>
</dbReference>
<gene>
    <name evidence="3" type="ORF">G3M70_03360</name>
</gene>
<dbReference type="InterPro" id="IPR000595">
    <property type="entry name" value="cNMP-bd_dom"/>
</dbReference>
<dbReference type="InterPro" id="IPR018490">
    <property type="entry name" value="cNMP-bd_dom_sf"/>
</dbReference>
<dbReference type="InterPro" id="IPR014710">
    <property type="entry name" value="RmlC-like_jellyroll"/>
</dbReference>
<accession>A0A7T0FZM8</accession>
<name>A0A7T0FZM8_9BACT</name>
<dbReference type="PANTHER" id="PTHR24567:SF74">
    <property type="entry name" value="HTH-TYPE TRANSCRIPTIONAL REGULATOR ARCR"/>
    <property type="match status" value="1"/>
</dbReference>
<sequence length="152" mass="16842">MTTTRKINKGTVVFSEGNFSDTACIIEAGTFEVTKKTHNGADKVIGILKRNDIFGEMGILDGLPRSATVTALEDSQVTVVTKDDFDSLSRRNPNALMPILKVMSMRLRRTLKRETQGNIDPSPITEKIVEEKPDLIEESPLLNEEMPQPISP</sequence>
<dbReference type="Proteomes" id="UP000594688">
    <property type="component" value="Chromosome"/>
</dbReference>
<organism evidence="3 4">
    <name type="scientific">Candidatus Nitronauta litoralis</name>
    <dbReference type="NCBI Taxonomy" id="2705533"/>
    <lineage>
        <taxon>Bacteria</taxon>
        <taxon>Pseudomonadati</taxon>
        <taxon>Nitrospinota/Tectimicrobiota group</taxon>
        <taxon>Nitrospinota</taxon>
        <taxon>Nitrospinia</taxon>
        <taxon>Nitrospinales</taxon>
        <taxon>Nitrospinaceae</taxon>
        <taxon>Candidatus Nitronauta</taxon>
    </lineage>
</organism>
<dbReference type="GO" id="GO:0005829">
    <property type="term" value="C:cytosol"/>
    <property type="evidence" value="ECO:0007669"/>
    <property type="project" value="TreeGrafter"/>
</dbReference>
<dbReference type="SMART" id="SM00100">
    <property type="entry name" value="cNMP"/>
    <property type="match status" value="1"/>
</dbReference>
<feature type="domain" description="Cyclic nucleotide-binding" evidence="2">
    <location>
        <begin position="1"/>
        <end position="88"/>
    </location>
</feature>
<dbReference type="InterPro" id="IPR018488">
    <property type="entry name" value="cNMP-bd_CS"/>
</dbReference>
<dbReference type="KEGG" id="nli:G3M70_03360"/>
<proteinExistence type="predicted"/>
<reference evidence="3 4" key="1">
    <citation type="submission" date="2020-02" db="EMBL/GenBank/DDBJ databases">
        <title>Genomic and physiological characterization of two novel Nitrospinaceae genera.</title>
        <authorList>
            <person name="Mueller A.J."/>
            <person name="Jung M.-Y."/>
            <person name="Strachan C.R."/>
            <person name="Herbold C.W."/>
            <person name="Kirkegaard R.H."/>
            <person name="Daims H."/>
        </authorList>
    </citation>
    <scope>NUCLEOTIDE SEQUENCE [LARGE SCALE GENOMIC DNA]</scope>
    <source>
        <strain evidence="3">EB</strain>
    </source>
</reference>
<evidence type="ECO:0000313" key="4">
    <source>
        <dbReference type="Proteomes" id="UP000594688"/>
    </source>
</evidence>
<evidence type="ECO:0000256" key="1">
    <source>
        <dbReference type="SAM" id="MobiDB-lite"/>
    </source>
</evidence>
<dbReference type="EMBL" id="CP048685">
    <property type="protein sequence ID" value="QPJ60976.1"/>
    <property type="molecule type" value="Genomic_DNA"/>
</dbReference>
<evidence type="ECO:0000259" key="2">
    <source>
        <dbReference type="PROSITE" id="PS50042"/>
    </source>
</evidence>
<dbReference type="CDD" id="cd00038">
    <property type="entry name" value="CAP_ED"/>
    <property type="match status" value="1"/>
</dbReference>
<dbReference type="SUPFAM" id="SSF51206">
    <property type="entry name" value="cAMP-binding domain-like"/>
    <property type="match status" value="1"/>
</dbReference>
<evidence type="ECO:0000313" key="3">
    <source>
        <dbReference type="EMBL" id="QPJ60976.1"/>
    </source>
</evidence>
<dbReference type="Gene3D" id="2.60.120.10">
    <property type="entry name" value="Jelly Rolls"/>
    <property type="match status" value="1"/>
</dbReference>
<dbReference type="PROSITE" id="PS00889">
    <property type="entry name" value="CNMP_BINDING_2"/>
    <property type="match status" value="1"/>
</dbReference>
<protein>
    <submittedName>
        <fullName evidence="3">Cyclic nucleotide-binding domain-containing protein</fullName>
    </submittedName>
</protein>
<dbReference type="Pfam" id="PF00027">
    <property type="entry name" value="cNMP_binding"/>
    <property type="match status" value="1"/>
</dbReference>
<dbReference type="PRINTS" id="PR00103">
    <property type="entry name" value="CAMPKINASE"/>
</dbReference>
<dbReference type="InterPro" id="IPR050397">
    <property type="entry name" value="Env_Response_Regulators"/>
</dbReference>
<dbReference type="PROSITE" id="PS50042">
    <property type="entry name" value="CNMP_BINDING_3"/>
    <property type="match status" value="1"/>
</dbReference>